<dbReference type="InterPro" id="IPR051015">
    <property type="entry name" value="EvgA-like"/>
</dbReference>
<protein>
    <submittedName>
        <fullName evidence="6">Two component transcriptional regulator, LuxR family</fullName>
    </submittedName>
</protein>
<dbReference type="InterPro" id="IPR000792">
    <property type="entry name" value="Tscrpt_reg_LuxR_C"/>
</dbReference>
<feature type="modified residue" description="4-aspartylphosphate" evidence="3">
    <location>
        <position position="70"/>
    </location>
</feature>
<keyword evidence="2" id="KW-0238">DNA-binding</keyword>
<dbReference type="InterPro" id="IPR058245">
    <property type="entry name" value="NreC/VraR/RcsB-like_REC"/>
</dbReference>
<dbReference type="GO" id="GO:0006355">
    <property type="term" value="P:regulation of DNA-templated transcription"/>
    <property type="evidence" value="ECO:0007669"/>
    <property type="project" value="InterPro"/>
</dbReference>
<dbReference type="SUPFAM" id="SSF52172">
    <property type="entry name" value="CheY-like"/>
    <property type="match status" value="1"/>
</dbReference>
<sequence>METVGFNRSHLRISGLEMRILIADDHGLVRDTLAAYLKNAGEKDVHLASTLQEALDIGQAEGPFDLLLLDYNMPGMLGLTGLEQAIDAGVAKGVAILSGNAPPNVAQDAIEQGAIGYLPKTMTAQSLVNAVRFMAAGETYVPVSHLAGQVDDNPLAQQLSRREAEVLNGLCRGLANKEIARELNLQEVTIKLHVRTLCRKLDAKNRTHAAMIAKEAGLF</sequence>
<dbReference type="PROSITE" id="PS50110">
    <property type="entry name" value="RESPONSE_REGULATORY"/>
    <property type="match status" value="1"/>
</dbReference>
<evidence type="ECO:0000259" key="5">
    <source>
        <dbReference type="PROSITE" id="PS50110"/>
    </source>
</evidence>
<dbReference type="InterPro" id="IPR036388">
    <property type="entry name" value="WH-like_DNA-bd_sf"/>
</dbReference>
<dbReference type="PROSITE" id="PS50043">
    <property type="entry name" value="HTH_LUXR_2"/>
    <property type="match status" value="1"/>
</dbReference>
<evidence type="ECO:0000259" key="4">
    <source>
        <dbReference type="PROSITE" id="PS50043"/>
    </source>
</evidence>
<dbReference type="CDD" id="cd17535">
    <property type="entry name" value="REC_NarL-like"/>
    <property type="match status" value="1"/>
</dbReference>
<gene>
    <name evidence="6" type="ORF">SAMN04488044_1154</name>
</gene>
<dbReference type="Pfam" id="PF00072">
    <property type="entry name" value="Response_reg"/>
    <property type="match status" value="1"/>
</dbReference>
<dbReference type="GO" id="GO:0003677">
    <property type="term" value="F:DNA binding"/>
    <property type="evidence" value="ECO:0007669"/>
    <property type="project" value="UniProtKB-KW"/>
</dbReference>
<dbReference type="EMBL" id="FQWM01000001">
    <property type="protein sequence ID" value="SHG59716.1"/>
    <property type="molecule type" value="Genomic_DNA"/>
</dbReference>
<dbReference type="Gene3D" id="1.10.10.10">
    <property type="entry name" value="Winged helix-like DNA-binding domain superfamily/Winged helix DNA-binding domain"/>
    <property type="match status" value="1"/>
</dbReference>
<dbReference type="GO" id="GO:0000160">
    <property type="term" value="P:phosphorelay signal transduction system"/>
    <property type="evidence" value="ECO:0007669"/>
    <property type="project" value="InterPro"/>
</dbReference>
<accession>A0A1M5L401</accession>
<evidence type="ECO:0000256" key="2">
    <source>
        <dbReference type="ARBA" id="ARBA00023125"/>
    </source>
</evidence>
<evidence type="ECO:0000256" key="3">
    <source>
        <dbReference type="PROSITE-ProRule" id="PRU00169"/>
    </source>
</evidence>
<keyword evidence="7" id="KW-1185">Reference proteome</keyword>
<dbReference type="SUPFAM" id="SSF46894">
    <property type="entry name" value="C-terminal effector domain of the bipartite response regulators"/>
    <property type="match status" value="1"/>
</dbReference>
<evidence type="ECO:0000256" key="1">
    <source>
        <dbReference type="ARBA" id="ARBA00022553"/>
    </source>
</evidence>
<proteinExistence type="predicted"/>
<dbReference type="PRINTS" id="PR00038">
    <property type="entry name" value="HTHLUXR"/>
</dbReference>
<keyword evidence="1 3" id="KW-0597">Phosphoprotein</keyword>
<dbReference type="PANTHER" id="PTHR45566:SF2">
    <property type="entry name" value="NARL SUBFAMILY"/>
    <property type="match status" value="1"/>
</dbReference>
<feature type="domain" description="Response regulatory" evidence="5">
    <location>
        <begin position="19"/>
        <end position="135"/>
    </location>
</feature>
<dbReference type="STRING" id="870908.SAMN04488044_1154"/>
<reference evidence="7" key="1">
    <citation type="submission" date="2016-11" db="EMBL/GenBank/DDBJ databases">
        <authorList>
            <person name="Varghese N."/>
            <person name="Submissions S."/>
        </authorList>
    </citation>
    <scope>NUCLEOTIDE SEQUENCE [LARGE SCALE GENOMIC DNA]</scope>
    <source>
        <strain evidence="7">DSM 28223</strain>
    </source>
</reference>
<dbReference type="Proteomes" id="UP000184211">
    <property type="component" value="Unassembled WGS sequence"/>
</dbReference>
<dbReference type="SMART" id="SM00448">
    <property type="entry name" value="REC"/>
    <property type="match status" value="1"/>
</dbReference>
<feature type="domain" description="HTH luxR-type" evidence="4">
    <location>
        <begin position="152"/>
        <end position="217"/>
    </location>
</feature>
<evidence type="ECO:0000313" key="6">
    <source>
        <dbReference type="EMBL" id="SHG59716.1"/>
    </source>
</evidence>
<dbReference type="CDD" id="cd06170">
    <property type="entry name" value="LuxR_C_like"/>
    <property type="match status" value="1"/>
</dbReference>
<dbReference type="Pfam" id="PF00196">
    <property type="entry name" value="GerE"/>
    <property type="match status" value="1"/>
</dbReference>
<dbReference type="Gene3D" id="3.40.50.2300">
    <property type="match status" value="1"/>
</dbReference>
<dbReference type="InterPro" id="IPR016032">
    <property type="entry name" value="Sig_transdc_resp-reg_C-effctor"/>
</dbReference>
<organism evidence="6 7">
    <name type="scientific">Cognatishimia maritima</name>
    <dbReference type="NCBI Taxonomy" id="870908"/>
    <lineage>
        <taxon>Bacteria</taxon>
        <taxon>Pseudomonadati</taxon>
        <taxon>Pseudomonadota</taxon>
        <taxon>Alphaproteobacteria</taxon>
        <taxon>Rhodobacterales</taxon>
        <taxon>Paracoccaceae</taxon>
        <taxon>Cognatishimia</taxon>
    </lineage>
</organism>
<dbReference type="AlphaFoldDB" id="A0A1M5L401"/>
<dbReference type="InterPro" id="IPR011006">
    <property type="entry name" value="CheY-like_superfamily"/>
</dbReference>
<dbReference type="SMART" id="SM00421">
    <property type="entry name" value="HTH_LUXR"/>
    <property type="match status" value="1"/>
</dbReference>
<dbReference type="InterPro" id="IPR001789">
    <property type="entry name" value="Sig_transdc_resp-reg_receiver"/>
</dbReference>
<dbReference type="PANTHER" id="PTHR45566">
    <property type="entry name" value="HTH-TYPE TRANSCRIPTIONAL REGULATOR YHJB-RELATED"/>
    <property type="match status" value="1"/>
</dbReference>
<evidence type="ECO:0000313" key="7">
    <source>
        <dbReference type="Proteomes" id="UP000184211"/>
    </source>
</evidence>
<name>A0A1M5L401_9RHOB</name>